<sequence length="256" mass="28538">MTSEDRDMNRDPISDAPGSHPVGVGIGGVGGAAAGAAVGALFGPIGMLVGGAAGTLAGAAAGKGVAERVDPTGETEYWRSEYKNRPYVDQQYGYDDYAPAYAYGDTVRSQYAGRSWDDSLESDVRQGWESAKAKSRLTWEQAKDAVRDAFDRTDRTYRTYEATDTYYRDQHRNADYYKADYDYDKDYRPAYRYGTYARGAYAGREWDDSLEADLGRRWESSKGESRMAWDDAKHAVRDAWHNVERAMPGDADRDGR</sequence>
<comment type="caution">
    <text evidence="2">The sequence shown here is derived from an EMBL/GenBank/DDBJ whole genome shotgun (WGS) entry which is preliminary data.</text>
</comment>
<dbReference type="RefSeq" id="WP_386709151.1">
    <property type="nucleotide sequence ID" value="NZ_JBHRYF010000008.1"/>
</dbReference>
<feature type="region of interest" description="Disordered" evidence="1">
    <location>
        <begin position="1"/>
        <end position="25"/>
    </location>
</feature>
<evidence type="ECO:0000256" key="1">
    <source>
        <dbReference type="SAM" id="MobiDB-lite"/>
    </source>
</evidence>
<dbReference type="EMBL" id="JBHRYF010000008">
    <property type="protein sequence ID" value="MFC3660172.1"/>
    <property type="molecule type" value="Genomic_DNA"/>
</dbReference>
<evidence type="ECO:0000313" key="2">
    <source>
        <dbReference type="EMBL" id="MFC3660172.1"/>
    </source>
</evidence>
<feature type="compositionally biased region" description="Basic and acidic residues" evidence="1">
    <location>
        <begin position="1"/>
        <end position="13"/>
    </location>
</feature>
<organism evidence="2 3">
    <name type="scientific">Luteimonas notoginsengisoli</name>
    <dbReference type="NCBI Taxonomy" id="1578200"/>
    <lineage>
        <taxon>Bacteria</taxon>
        <taxon>Pseudomonadati</taxon>
        <taxon>Pseudomonadota</taxon>
        <taxon>Gammaproteobacteria</taxon>
        <taxon>Lysobacterales</taxon>
        <taxon>Lysobacteraceae</taxon>
        <taxon>Luteimonas</taxon>
    </lineage>
</organism>
<proteinExistence type="predicted"/>
<keyword evidence="3" id="KW-1185">Reference proteome</keyword>
<accession>A0ABV7UV59</accession>
<reference evidence="3" key="1">
    <citation type="journal article" date="2019" name="Int. J. Syst. Evol. Microbiol.">
        <title>The Global Catalogue of Microorganisms (GCM) 10K type strain sequencing project: providing services to taxonomists for standard genome sequencing and annotation.</title>
        <authorList>
            <consortium name="The Broad Institute Genomics Platform"/>
            <consortium name="The Broad Institute Genome Sequencing Center for Infectious Disease"/>
            <person name="Wu L."/>
            <person name="Ma J."/>
        </authorList>
    </citation>
    <scope>NUCLEOTIDE SEQUENCE [LARGE SCALE GENOMIC DNA]</scope>
    <source>
        <strain evidence="3">KCTC 42211</strain>
    </source>
</reference>
<evidence type="ECO:0008006" key="4">
    <source>
        <dbReference type="Google" id="ProtNLM"/>
    </source>
</evidence>
<protein>
    <recommendedName>
        <fullName evidence="4">Glycine zipper domain-containing protein</fullName>
    </recommendedName>
</protein>
<gene>
    <name evidence="2" type="ORF">ACFOM9_08860</name>
</gene>
<evidence type="ECO:0000313" key="3">
    <source>
        <dbReference type="Proteomes" id="UP001595724"/>
    </source>
</evidence>
<name>A0ABV7UV59_9GAMM</name>
<dbReference type="Proteomes" id="UP001595724">
    <property type="component" value="Unassembled WGS sequence"/>
</dbReference>